<dbReference type="RefSeq" id="WP_093382474.1">
    <property type="nucleotide sequence ID" value="NZ_FOTW01000004.1"/>
</dbReference>
<dbReference type="STRING" id="758825.SAMN02982985_00226"/>
<dbReference type="InterPro" id="IPR036736">
    <property type="entry name" value="ACP-like_sf"/>
</dbReference>
<gene>
    <name evidence="2" type="ORF">SAMN02982985_00226</name>
</gene>
<protein>
    <submittedName>
        <fullName evidence="2">Acyl carrier protein</fullName>
    </submittedName>
</protein>
<dbReference type="Gene3D" id="1.10.1200.10">
    <property type="entry name" value="ACP-like"/>
    <property type="match status" value="1"/>
</dbReference>
<reference evidence="2 3" key="1">
    <citation type="submission" date="2016-10" db="EMBL/GenBank/DDBJ databases">
        <authorList>
            <person name="de Groot N.N."/>
        </authorList>
    </citation>
    <scope>NUCLEOTIDE SEQUENCE [LARGE SCALE GENOMIC DNA]</scope>
    <source>
        <strain evidence="2 3">ATCC 43154</strain>
    </source>
</reference>
<proteinExistence type="predicted"/>
<dbReference type="SUPFAM" id="SSF47336">
    <property type="entry name" value="ACP-like"/>
    <property type="match status" value="1"/>
</dbReference>
<dbReference type="InterPro" id="IPR009081">
    <property type="entry name" value="PP-bd_ACP"/>
</dbReference>
<sequence>MNARIDQDMLSARVKAIIAGVLQMDVQDLVAEKSLKDQGLDSLCLLFLIDELEAEFEIRLIGEELEVEHFKSANSITSLLNDNYQVSGN</sequence>
<dbReference type="Proteomes" id="UP000199470">
    <property type="component" value="Unassembled WGS sequence"/>
</dbReference>
<feature type="domain" description="Carrier" evidence="1">
    <location>
        <begin position="8"/>
        <end position="84"/>
    </location>
</feature>
<dbReference type="Pfam" id="PF00550">
    <property type="entry name" value="PP-binding"/>
    <property type="match status" value="1"/>
</dbReference>
<keyword evidence="3" id="KW-1185">Reference proteome</keyword>
<accession>A0A1I4HVV3</accession>
<evidence type="ECO:0000259" key="1">
    <source>
        <dbReference type="PROSITE" id="PS50075"/>
    </source>
</evidence>
<evidence type="ECO:0000313" key="3">
    <source>
        <dbReference type="Proteomes" id="UP000199470"/>
    </source>
</evidence>
<dbReference type="PROSITE" id="PS50075">
    <property type="entry name" value="CARRIER"/>
    <property type="match status" value="1"/>
</dbReference>
<dbReference type="OrthoDB" id="8758933at2"/>
<organism evidence="2 3">
    <name type="scientific">Rugamonas rubra</name>
    <dbReference type="NCBI Taxonomy" id="758825"/>
    <lineage>
        <taxon>Bacteria</taxon>
        <taxon>Pseudomonadati</taxon>
        <taxon>Pseudomonadota</taxon>
        <taxon>Betaproteobacteria</taxon>
        <taxon>Burkholderiales</taxon>
        <taxon>Oxalobacteraceae</taxon>
        <taxon>Telluria group</taxon>
        <taxon>Rugamonas</taxon>
    </lineage>
</organism>
<dbReference type="AlphaFoldDB" id="A0A1I4HVV3"/>
<dbReference type="EMBL" id="FOTW01000004">
    <property type="protein sequence ID" value="SFL45536.1"/>
    <property type="molecule type" value="Genomic_DNA"/>
</dbReference>
<name>A0A1I4HVV3_9BURK</name>
<evidence type="ECO:0000313" key="2">
    <source>
        <dbReference type="EMBL" id="SFL45536.1"/>
    </source>
</evidence>